<evidence type="ECO:0000313" key="3">
    <source>
        <dbReference type="Proteomes" id="UP001358586"/>
    </source>
</evidence>
<keyword evidence="3" id="KW-1185">Reference proteome</keyword>
<gene>
    <name evidence="2" type="ORF">PVK06_012398</name>
</gene>
<dbReference type="Proteomes" id="UP001358586">
    <property type="component" value="Chromosome 4"/>
</dbReference>
<evidence type="ECO:0000313" key="2">
    <source>
        <dbReference type="EMBL" id="KAK5836604.1"/>
    </source>
</evidence>
<comment type="caution">
    <text evidence="2">The sequence shown here is derived from an EMBL/GenBank/DDBJ whole genome shotgun (WGS) entry which is preliminary data.</text>
</comment>
<feature type="region of interest" description="Disordered" evidence="1">
    <location>
        <begin position="1"/>
        <end position="38"/>
    </location>
</feature>
<accession>A0ABR0QBA8</accession>
<proteinExistence type="predicted"/>
<evidence type="ECO:0000256" key="1">
    <source>
        <dbReference type="SAM" id="MobiDB-lite"/>
    </source>
</evidence>
<dbReference type="EMBL" id="JARKNE010000004">
    <property type="protein sequence ID" value="KAK5836604.1"/>
    <property type="molecule type" value="Genomic_DNA"/>
</dbReference>
<protein>
    <submittedName>
        <fullName evidence="2">Uncharacterized protein</fullName>
    </submittedName>
</protein>
<organism evidence="2 3">
    <name type="scientific">Gossypium arboreum</name>
    <name type="common">Tree cotton</name>
    <name type="synonym">Gossypium nanking</name>
    <dbReference type="NCBI Taxonomy" id="29729"/>
    <lineage>
        <taxon>Eukaryota</taxon>
        <taxon>Viridiplantae</taxon>
        <taxon>Streptophyta</taxon>
        <taxon>Embryophyta</taxon>
        <taxon>Tracheophyta</taxon>
        <taxon>Spermatophyta</taxon>
        <taxon>Magnoliopsida</taxon>
        <taxon>eudicotyledons</taxon>
        <taxon>Gunneridae</taxon>
        <taxon>Pentapetalae</taxon>
        <taxon>rosids</taxon>
        <taxon>malvids</taxon>
        <taxon>Malvales</taxon>
        <taxon>Malvaceae</taxon>
        <taxon>Malvoideae</taxon>
        <taxon>Gossypium</taxon>
    </lineage>
</organism>
<reference evidence="2 3" key="1">
    <citation type="submission" date="2023-03" db="EMBL/GenBank/DDBJ databases">
        <title>WGS of Gossypium arboreum.</title>
        <authorList>
            <person name="Yu D."/>
        </authorList>
    </citation>
    <scope>NUCLEOTIDE SEQUENCE [LARGE SCALE GENOMIC DNA]</scope>
    <source>
        <tissue evidence="2">Leaf</tissue>
    </source>
</reference>
<sequence>MVVPLYTARIGQSLPDPHHAPELESEPEPELQSGDSFYRPYLGSDDYFPGSSGHRYHSEFYIFSPLPPQYSSHPGSYPP</sequence>
<name>A0ABR0QBA8_GOSAR</name>